<organism evidence="4">
    <name type="scientific">Arcella intermedia</name>
    <dbReference type="NCBI Taxonomy" id="1963864"/>
    <lineage>
        <taxon>Eukaryota</taxon>
        <taxon>Amoebozoa</taxon>
        <taxon>Tubulinea</taxon>
        <taxon>Elardia</taxon>
        <taxon>Arcellinida</taxon>
        <taxon>Sphaerothecina</taxon>
        <taxon>Arcellidae</taxon>
        <taxon>Arcella</taxon>
    </lineage>
</organism>
<reference evidence="4" key="1">
    <citation type="journal article" date="2020" name="J. Eukaryot. Microbiol.">
        <title>De novo Sequencing, Assembly and Annotation of the Transcriptome for the Free-Living Testate Amoeba Arcella intermedia.</title>
        <authorList>
            <person name="Ribeiro G.M."/>
            <person name="Porfirio-Sousa A.L."/>
            <person name="Maurer-Alcala X.X."/>
            <person name="Katz L.A."/>
            <person name="Lahr D.J.G."/>
        </authorList>
    </citation>
    <scope>NUCLEOTIDE SEQUENCE</scope>
</reference>
<dbReference type="GO" id="GO:0005524">
    <property type="term" value="F:ATP binding"/>
    <property type="evidence" value="ECO:0007669"/>
    <property type="project" value="UniProtKB-KW"/>
</dbReference>
<dbReference type="PANTHER" id="PTHR24346">
    <property type="entry name" value="MAP/MICROTUBULE AFFINITY-REGULATING KINASE"/>
    <property type="match status" value="1"/>
</dbReference>
<protein>
    <recommendedName>
        <fullName evidence="3">Protein kinase domain-containing protein</fullName>
    </recommendedName>
</protein>
<proteinExistence type="predicted"/>
<dbReference type="Gene3D" id="1.10.510.10">
    <property type="entry name" value="Transferase(Phosphotransferase) domain 1"/>
    <property type="match status" value="1"/>
</dbReference>
<dbReference type="GO" id="GO:0004674">
    <property type="term" value="F:protein serine/threonine kinase activity"/>
    <property type="evidence" value="ECO:0007669"/>
    <property type="project" value="TreeGrafter"/>
</dbReference>
<dbReference type="GO" id="GO:0035556">
    <property type="term" value="P:intracellular signal transduction"/>
    <property type="evidence" value="ECO:0007669"/>
    <property type="project" value="TreeGrafter"/>
</dbReference>
<dbReference type="PROSITE" id="PS00108">
    <property type="entry name" value="PROTEIN_KINASE_ST"/>
    <property type="match status" value="1"/>
</dbReference>
<dbReference type="PROSITE" id="PS50011">
    <property type="entry name" value="PROTEIN_KINASE_DOM"/>
    <property type="match status" value="1"/>
</dbReference>
<accession>A0A6B2LH29</accession>
<keyword evidence="2" id="KW-0067">ATP-binding</keyword>
<dbReference type="SUPFAM" id="SSF56112">
    <property type="entry name" value="Protein kinase-like (PK-like)"/>
    <property type="match status" value="1"/>
</dbReference>
<keyword evidence="1" id="KW-0547">Nucleotide-binding</keyword>
<evidence type="ECO:0000256" key="1">
    <source>
        <dbReference type="ARBA" id="ARBA00022741"/>
    </source>
</evidence>
<sequence length="189" mass="21819">MERLDGDLVNLLQRRAAKRLDEREARGVFKMAVDIVAFLHSEGIVHRDLKLENFLVEWEGEGRAGVKDLKLTDFDSSDYTLREPFEYSCGSPPYSAPELCTTNPHFSGRIADIWSLGVMLYVLVCGTFPWHHPSLLTLFDMIRTRDLDLPPHLSPDLQHLLQNILQKAPSKRFTLQQILNHDWMVKYQS</sequence>
<dbReference type="InterPro" id="IPR000719">
    <property type="entry name" value="Prot_kinase_dom"/>
</dbReference>
<name>A0A6B2LH29_9EUKA</name>
<evidence type="ECO:0000256" key="2">
    <source>
        <dbReference type="ARBA" id="ARBA00022840"/>
    </source>
</evidence>
<dbReference type="InterPro" id="IPR008271">
    <property type="entry name" value="Ser/Thr_kinase_AS"/>
</dbReference>
<feature type="domain" description="Protein kinase" evidence="3">
    <location>
        <begin position="1"/>
        <end position="184"/>
    </location>
</feature>
<dbReference type="GO" id="GO:0005737">
    <property type="term" value="C:cytoplasm"/>
    <property type="evidence" value="ECO:0007669"/>
    <property type="project" value="TreeGrafter"/>
</dbReference>
<dbReference type="AlphaFoldDB" id="A0A6B2LH29"/>
<evidence type="ECO:0000259" key="3">
    <source>
        <dbReference type="PROSITE" id="PS50011"/>
    </source>
</evidence>
<dbReference type="InterPro" id="IPR011009">
    <property type="entry name" value="Kinase-like_dom_sf"/>
</dbReference>
<dbReference type="PANTHER" id="PTHR24346:SF30">
    <property type="entry name" value="MATERNAL EMBRYONIC LEUCINE ZIPPER KINASE"/>
    <property type="match status" value="1"/>
</dbReference>
<evidence type="ECO:0000313" key="4">
    <source>
        <dbReference type="EMBL" id="NDV36305.1"/>
    </source>
</evidence>
<dbReference type="SMART" id="SM00220">
    <property type="entry name" value="S_TKc"/>
    <property type="match status" value="1"/>
</dbReference>
<dbReference type="EMBL" id="GIBP01007336">
    <property type="protein sequence ID" value="NDV36305.1"/>
    <property type="molecule type" value="Transcribed_RNA"/>
</dbReference>
<dbReference type="Pfam" id="PF00069">
    <property type="entry name" value="Pkinase"/>
    <property type="match status" value="1"/>
</dbReference>